<gene>
    <name evidence="3" type="ORF">A3C92_02775</name>
</gene>
<protein>
    <recommendedName>
        <fullName evidence="5">Saccharopine dehydrogenase NADP binding domain-containing protein</fullName>
    </recommendedName>
</protein>
<evidence type="ECO:0000259" key="1">
    <source>
        <dbReference type="Pfam" id="PF03435"/>
    </source>
</evidence>
<name>A0A1G2KWG2_9BACT</name>
<dbReference type="EMBL" id="MHQN01000027">
    <property type="protein sequence ID" value="OHA02952.1"/>
    <property type="molecule type" value="Genomic_DNA"/>
</dbReference>
<evidence type="ECO:0008006" key="5">
    <source>
        <dbReference type="Google" id="ProtNLM"/>
    </source>
</evidence>
<dbReference type="Proteomes" id="UP000177177">
    <property type="component" value="Unassembled WGS sequence"/>
</dbReference>
<comment type="caution">
    <text evidence="3">The sequence shown here is derived from an EMBL/GenBank/DDBJ whole genome shotgun (WGS) entry which is preliminary data.</text>
</comment>
<organism evidence="3 4">
    <name type="scientific">Candidatus Sungbacteria bacterium RIFCSPHIGHO2_02_FULL_53_17</name>
    <dbReference type="NCBI Taxonomy" id="1802275"/>
    <lineage>
        <taxon>Bacteria</taxon>
        <taxon>Candidatus Sungiibacteriota</taxon>
    </lineage>
</organism>
<feature type="domain" description="Saccharopine dehydrogenase-like C-terminal" evidence="2">
    <location>
        <begin position="135"/>
        <end position="377"/>
    </location>
</feature>
<evidence type="ECO:0000313" key="3">
    <source>
        <dbReference type="EMBL" id="OHA02952.1"/>
    </source>
</evidence>
<accession>A0A1G2KWG2</accession>
<dbReference type="InterPro" id="IPR032095">
    <property type="entry name" value="Sacchrp_dh-like_C"/>
</dbReference>
<dbReference type="AlphaFoldDB" id="A0A1G2KWG2"/>
<dbReference type="InterPro" id="IPR036291">
    <property type="entry name" value="NAD(P)-bd_dom_sf"/>
</dbReference>
<dbReference type="InterPro" id="IPR005097">
    <property type="entry name" value="Sacchrp_dh_NADP-bd"/>
</dbReference>
<evidence type="ECO:0000313" key="4">
    <source>
        <dbReference type="Proteomes" id="UP000177177"/>
    </source>
</evidence>
<dbReference type="Pfam" id="PF16653">
    <property type="entry name" value="Sacchrp_dh_C"/>
    <property type="match status" value="1"/>
</dbReference>
<dbReference type="PANTHER" id="PTHR43796">
    <property type="entry name" value="CARBOXYNORSPERMIDINE SYNTHASE"/>
    <property type="match status" value="1"/>
</dbReference>
<dbReference type="Gene3D" id="3.30.360.10">
    <property type="entry name" value="Dihydrodipicolinate Reductase, domain 2"/>
    <property type="match status" value="1"/>
</dbReference>
<dbReference type="SUPFAM" id="SSF51735">
    <property type="entry name" value="NAD(P)-binding Rossmann-fold domains"/>
    <property type="match status" value="1"/>
</dbReference>
<evidence type="ECO:0000259" key="2">
    <source>
        <dbReference type="Pfam" id="PF16653"/>
    </source>
</evidence>
<dbReference type="Pfam" id="PF03435">
    <property type="entry name" value="Sacchrp_dh_NADP"/>
    <property type="match status" value="1"/>
</dbReference>
<proteinExistence type="predicted"/>
<dbReference type="Gene3D" id="3.40.50.720">
    <property type="entry name" value="NAD(P)-binding Rossmann-like Domain"/>
    <property type="match status" value="1"/>
</dbReference>
<dbReference type="PANTHER" id="PTHR43796:SF2">
    <property type="entry name" value="CARBOXYNORSPERMIDINE SYNTHASE"/>
    <property type="match status" value="1"/>
</dbReference>
<sequence length="416" mass="46742">MLGKENIMRYDFVVIGANGIQGRIVSRSLLENGWSVLLAANDDYRMEKLIEHPKADFALIDLRRMDRVKRVVKKSGAAVVVNCSVDDFNLGVTKMALELGMNYVDLGSEEAMTYDQFNLSNEFRDKGIIGITGMGSTPGITNVMLRYVRPKFDTIETVHVGFSWNSNQPAFVTPFSIDAIAYEFSDKAKMLENGKFVERHPTECTTGYYYRAIGKQKTQYTKHIEHHTYYEYLKDIGIKNVSVFSSFPPHSYTALKTLLDLGFMTKEPIQIDGATVKPLDFTTEVLRRIPVPEGYTEKENLWLKVFGRKAGQRKAVEMDVVAGTLPGWEEATCNIDTGFPVAITAEMILEGKIPEKGMFAPEFVMPPEPFFTELAKRRLFVYENGKRINEVPAGKTLEAAALKGRQPAELAAAPRT</sequence>
<feature type="domain" description="Saccharopine dehydrogenase NADP binding" evidence="1">
    <location>
        <begin position="13"/>
        <end position="129"/>
    </location>
</feature>
<reference evidence="3 4" key="1">
    <citation type="journal article" date="2016" name="Nat. Commun.">
        <title>Thousands of microbial genomes shed light on interconnected biogeochemical processes in an aquifer system.</title>
        <authorList>
            <person name="Anantharaman K."/>
            <person name="Brown C.T."/>
            <person name="Hug L.A."/>
            <person name="Sharon I."/>
            <person name="Castelle C.J."/>
            <person name="Probst A.J."/>
            <person name="Thomas B.C."/>
            <person name="Singh A."/>
            <person name="Wilkins M.J."/>
            <person name="Karaoz U."/>
            <person name="Brodie E.L."/>
            <person name="Williams K.H."/>
            <person name="Hubbard S.S."/>
            <person name="Banfield J.F."/>
        </authorList>
    </citation>
    <scope>NUCLEOTIDE SEQUENCE [LARGE SCALE GENOMIC DNA]</scope>
</reference>